<comment type="cofactor">
    <cofactor evidence="1 5">
        <name>pyridoxal 5'-phosphate</name>
        <dbReference type="ChEBI" id="CHEBI:597326"/>
    </cofactor>
</comment>
<name>A0A8J6XXS4_9BACT</name>
<proteinExistence type="inferred from homology"/>
<dbReference type="FunFam" id="3.40.640.10:FF:000009">
    <property type="entry name" value="Cystathionine gamma-synthase homolog"/>
    <property type="match status" value="1"/>
</dbReference>
<dbReference type="FunFam" id="3.90.1150.10:FF:000008">
    <property type="entry name" value="Cystathionine gamma-synthase"/>
    <property type="match status" value="1"/>
</dbReference>
<protein>
    <submittedName>
        <fullName evidence="7">PLP-dependent transferase</fullName>
    </submittedName>
</protein>
<dbReference type="InterPro" id="IPR015422">
    <property type="entry name" value="PyrdxlP-dep_Trfase_small"/>
</dbReference>
<dbReference type="GO" id="GO:0016740">
    <property type="term" value="F:transferase activity"/>
    <property type="evidence" value="ECO:0007669"/>
    <property type="project" value="UniProtKB-KW"/>
</dbReference>
<organism evidence="7 8">
    <name type="scientific">Candidatus Polarisedimenticola svalbardensis</name>
    <dbReference type="NCBI Taxonomy" id="2886004"/>
    <lineage>
        <taxon>Bacteria</taxon>
        <taxon>Pseudomonadati</taxon>
        <taxon>Acidobacteriota</taxon>
        <taxon>Candidatus Polarisedimenticolia</taxon>
        <taxon>Candidatus Polarisedimenticolales</taxon>
        <taxon>Candidatus Polarisedimenticolaceae</taxon>
        <taxon>Candidatus Polarisedimenticola</taxon>
    </lineage>
</organism>
<evidence type="ECO:0000256" key="2">
    <source>
        <dbReference type="ARBA" id="ARBA00009077"/>
    </source>
</evidence>
<evidence type="ECO:0000313" key="8">
    <source>
        <dbReference type="Proteomes" id="UP000648239"/>
    </source>
</evidence>
<dbReference type="PROSITE" id="PS00868">
    <property type="entry name" value="CYS_MET_METAB_PP"/>
    <property type="match status" value="1"/>
</dbReference>
<dbReference type="GO" id="GO:0019343">
    <property type="term" value="P:cysteine biosynthetic process via cystathionine"/>
    <property type="evidence" value="ECO:0007669"/>
    <property type="project" value="TreeGrafter"/>
</dbReference>
<dbReference type="GO" id="GO:0005737">
    <property type="term" value="C:cytoplasm"/>
    <property type="evidence" value="ECO:0007669"/>
    <property type="project" value="TreeGrafter"/>
</dbReference>
<dbReference type="SUPFAM" id="SSF53383">
    <property type="entry name" value="PLP-dependent transferases"/>
    <property type="match status" value="1"/>
</dbReference>
<dbReference type="GO" id="GO:0004123">
    <property type="term" value="F:cystathionine gamma-lyase activity"/>
    <property type="evidence" value="ECO:0007669"/>
    <property type="project" value="UniProtKB-ARBA"/>
</dbReference>
<gene>
    <name evidence="7" type="ORF">IFK94_00420</name>
</gene>
<dbReference type="EMBL" id="JACXWD010000001">
    <property type="protein sequence ID" value="MBD3866564.1"/>
    <property type="molecule type" value="Genomic_DNA"/>
</dbReference>
<dbReference type="GO" id="GO:0030170">
    <property type="term" value="F:pyridoxal phosphate binding"/>
    <property type="evidence" value="ECO:0007669"/>
    <property type="project" value="InterPro"/>
</dbReference>
<dbReference type="Proteomes" id="UP000648239">
    <property type="component" value="Unassembled WGS sequence"/>
</dbReference>
<dbReference type="PANTHER" id="PTHR11808">
    <property type="entry name" value="TRANS-SULFURATION ENZYME FAMILY MEMBER"/>
    <property type="match status" value="1"/>
</dbReference>
<dbReference type="InterPro" id="IPR054542">
    <property type="entry name" value="Cys_met_metab_PP"/>
</dbReference>
<feature type="region of interest" description="Disordered" evidence="6">
    <location>
        <begin position="1"/>
        <end position="31"/>
    </location>
</feature>
<evidence type="ECO:0000256" key="4">
    <source>
        <dbReference type="PIRSR" id="PIRSR001434-2"/>
    </source>
</evidence>
<sequence length="390" mass="42370">MATKKKSNRPENGFATKTIHAGQAPDPTTGAVMPPIYQVSTYRQPGLGQDWPYDYARTINPTRRALERNLAALEGGVDARCFASGMSAISAVLHLFRSGDHVIVSENVYGGTYRLFEGVLRKYGLDFSWIDTADLAAVEGAIRKNTKMIFVETPTNPTLTLTDLAKISKLAKKHKLTLTVDNTFMSPALQNPIALGADIVVHSTTKYINGHSDSVGGCVVTTKKSTAEKLAYLQNSVGAILSPMDSFMVLRGIKTLALRMECHDRNARKIAAFLANHPKVGRVIYPGLKSHPQHNLARRQMRGFGGMISFDMGSLARAKKFLGRVKLCALAESLGGVETLISHPASMTHGSVPKKERDRIGVTDGLVRISVGIETVEDLVADLENALSRL</sequence>
<reference evidence="7 8" key="1">
    <citation type="submission" date="2020-08" db="EMBL/GenBank/DDBJ databases">
        <title>Acidobacteriota in marine sediments use diverse sulfur dissimilation pathways.</title>
        <authorList>
            <person name="Wasmund K."/>
        </authorList>
    </citation>
    <scope>NUCLEOTIDE SEQUENCE [LARGE SCALE GENOMIC DNA]</scope>
    <source>
        <strain evidence="7">MAG AM4</strain>
    </source>
</reference>
<dbReference type="Gene3D" id="3.90.1150.10">
    <property type="entry name" value="Aspartate Aminotransferase, domain 1"/>
    <property type="match status" value="1"/>
</dbReference>
<evidence type="ECO:0000256" key="6">
    <source>
        <dbReference type="SAM" id="MobiDB-lite"/>
    </source>
</evidence>
<evidence type="ECO:0000256" key="1">
    <source>
        <dbReference type="ARBA" id="ARBA00001933"/>
    </source>
</evidence>
<comment type="similarity">
    <text evidence="2 5">Belongs to the trans-sulfuration enzymes family.</text>
</comment>
<dbReference type="InterPro" id="IPR000277">
    <property type="entry name" value="Cys/Met-Metab_PyrdxlP-dep_enz"/>
</dbReference>
<dbReference type="AlphaFoldDB" id="A0A8J6XXS4"/>
<evidence type="ECO:0000256" key="3">
    <source>
        <dbReference type="ARBA" id="ARBA00022898"/>
    </source>
</evidence>
<feature type="modified residue" description="N6-(pyridoxal phosphate)lysine" evidence="4">
    <location>
        <position position="206"/>
    </location>
</feature>
<evidence type="ECO:0000313" key="7">
    <source>
        <dbReference type="EMBL" id="MBD3866564.1"/>
    </source>
</evidence>
<evidence type="ECO:0000256" key="5">
    <source>
        <dbReference type="RuleBase" id="RU362118"/>
    </source>
</evidence>
<dbReference type="PANTHER" id="PTHR11808:SF15">
    <property type="entry name" value="CYSTATHIONINE GAMMA-LYASE"/>
    <property type="match status" value="1"/>
</dbReference>
<dbReference type="InterPro" id="IPR015424">
    <property type="entry name" value="PyrdxlP-dep_Trfase"/>
</dbReference>
<dbReference type="Pfam" id="PF01053">
    <property type="entry name" value="Cys_Met_Meta_PP"/>
    <property type="match status" value="1"/>
</dbReference>
<dbReference type="GO" id="GO:0019346">
    <property type="term" value="P:transsulfuration"/>
    <property type="evidence" value="ECO:0007669"/>
    <property type="project" value="InterPro"/>
</dbReference>
<comment type="caution">
    <text evidence="7">The sequence shown here is derived from an EMBL/GenBank/DDBJ whole genome shotgun (WGS) entry which is preliminary data.</text>
</comment>
<keyword evidence="7" id="KW-0808">Transferase</keyword>
<accession>A0A8J6XXS4</accession>
<dbReference type="Gene3D" id="3.40.640.10">
    <property type="entry name" value="Type I PLP-dependent aspartate aminotransferase-like (Major domain)"/>
    <property type="match status" value="1"/>
</dbReference>
<dbReference type="InterPro" id="IPR015421">
    <property type="entry name" value="PyrdxlP-dep_Trfase_major"/>
</dbReference>
<dbReference type="PIRSF" id="PIRSF001434">
    <property type="entry name" value="CGS"/>
    <property type="match status" value="1"/>
</dbReference>
<dbReference type="CDD" id="cd00614">
    <property type="entry name" value="CGS_like"/>
    <property type="match status" value="1"/>
</dbReference>
<keyword evidence="3 4" id="KW-0663">Pyridoxal phosphate</keyword>